<accession>G5A3K1</accession>
<dbReference type="InParanoid" id="G5A3K1"/>
<organism evidence="2 3">
    <name type="scientific">Phytophthora sojae (strain P6497)</name>
    <name type="common">Soybean stem and root rot agent</name>
    <name type="synonym">Phytophthora megasperma f. sp. glycines</name>
    <dbReference type="NCBI Taxonomy" id="1094619"/>
    <lineage>
        <taxon>Eukaryota</taxon>
        <taxon>Sar</taxon>
        <taxon>Stramenopiles</taxon>
        <taxon>Oomycota</taxon>
        <taxon>Peronosporomycetes</taxon>
        <taxon>Peronosporales</taxon>
        <taxon>Peronosporaceae</taxon>
        <taxon>Phytophthora</taxon>
    </lineage>
</organism>
<dbReference type="RefSeq" id="XP_009534235.1">
    <property type="nucleotide sequence ID" value="XM_009535940.1"/>
</dbReference>
<reference evidence="2 3" key="1">
    <citation type="journal article" date="2006" name="Science">
        <title>Phytophthora genome sequences uncover evolutionary origins and mechanisms of pathogenesis.</title>
        <authorList>
            <person name="Tyler B.M."/>
            <person name="Tripathy S."/>
            <person name="Zhang X."/>
            <person name="Dehal P."/>
            <person name="Jiang R.H."/>
            <person name="Aerts A."/>
            <person name="Arredondo F.D."/>
            <person name="Baxter L."/>
            <person name="Bensasson D."/>
            <person name="Beynon J.L."/>
            <person name="Chapman J."/>
            <person name="Damasceno C.M."/>
            <person name="Dorrance A.E."/>
            <person name="Dou D."/>
            <person name="Dickerman A.W."/>
            <person name="Dubchak I.L."/>
            <person name="Garbelotto M."/>
            <person name="Gijzen M."/>
            <person name="Gordon S.G."/>
            <person name="Govers F."/>
            <person name="Grunwald N.J."/>
            <person name="Huang W."/>
            <person name="Ivors K.L."/>
            <person name="Jones R.W."/>
            <person name="Kamoun S."/>
            <person name="Krampis K."/>
            <person name="Lamour K.H."/>
            <person name="Lee M.K."/>
            <person name="McDonald W.H."/>
            <person name="Medina M."/>
            <person name="Meijer H.J."/>
            <person name="Nordberg E.K."/>
            <person name="Maclean D.J."/>
            <person name="Ospina-Giraldo M.D."/>
            <person name="Morris P.F."/>
            <person name="Phuntumart V."/>
            <person name="Putnam N.H."/>
            <person name="Rash S."/>
            <person name="Rose J.K."/>
            <person name="Sakihama Y."/>
            <person name="Salamov A.A."/>
            <person name="Savidor A."/>
            <person name="Scheuring C.F."/>
            <person name="Smith B.M."/>
            <person name="Sobral B.W."/>
            <person name="Terry A."/>
            <person name="Torto-Alalibo T.A."/>
            <person name="Win J."/>
            <person name="Xu Z."/>
            <person name="Zhang H."/>
            <person name="Grigoriev I.V."/>
            <person name="Rokhsar D.S."/>
            <person name="Boore J.L."/>
        </authorList>
    </citation>
    <scope>NUCLEOTIDE SEQUENCE [LARGE SCALE GENOMIC DNA]</scope>
    <source>
        <strain evidence="2 3">P6497</strain>
    </source>
</reference>
<dbReference type="EMBL" id="JH159159">
    <property type="protein sequence ID" value="EGZ09374.1"/>
    <property type="molecule type" value="Genomic_DNA"/>
</dbReference>
<evidence type="ECO:0000313" key="3">
    <source>
        <dbReference type="Proteomes" id="UP000002640"/>
    </source>
</evidence>
<dbReference type="AlphaFoldDB" id="G5A3K1"/>
<proteinExistence type="predicted"/>
<sequence>MQQAEKRLLKALKALKRALQVAEASRELHTSPLALADASPSVSAVLTRVVSSCNDVGPLMRKLHHAVNLPGAAVADEGDASSKIRPFARETRTRAEPLPPRRPSSRKRKAPERYLDPLSLPPVKKLTPDEVLEKRLALAPRGEFGSVVRSCLLAVRHSLFHTAIAQLQETCRTLADAKDRGADIALYMDNIQAAVTSTVLSIVQREIRVERSELRAILVLMQRLPREFPETAKLRRYISTKYETPADEKLCKMLVEVRGWCRDDTYSVSVFENRLQFVKETMEGLTYEGYEPHWDRTIAELLFRLGCCLQAFGIGWSQDQRYDTIRSLLYEMKSAERRH</sequence>
<protein>
    <submittedName>
        <fullName evidence="2">Uncharacterized protein</fullName>
    </submittedName>
</protein>
<dbReference type="GeneID" id="20649286"/>
<feature type="region of interest" description="Disordered" evidence="1">
    <location>
        <begin position="74"/>
        <end position="119"/>
    </location>
</feature>
<dbReference type="OMA" id="WDRTIAE"/>
<gene>
    <name evidence="2" type="ORF">PHYSODRAFT_352499</name>
</gene>
<name>G5A3K1_PHYSP</name>
<keyword evidence="3" id="KW-1185">Reference proteome</keyword>
<dbReference type="Proteomes" id="UP000002640">
    <property type="component" value="Unassembled WGS sequence"/>
</dbReference>
<dbReference type="SMR" id="G5A3K1"/>
<evidence type="ECO:0000256" key="1">
    <source>
        <dbReference type="SAM" id="MobiDB-lite"/>
    </source>
</evidence>
<evidence type="ECO:0000313" key="2">
    <source>
        <dbReference type="EMBL" id="EGZ09374.1"/>
    </source>
</evidence>
<dbReference type="KEGG" id="psoj:PHYSODRAFT_352499"/>